<accession>L9XNF8</accession>
<dbReference type="GO" id="GO:0043190">
    <property type="term" value="C:ATP-binding cassette (ABC) transporter complex"/>
    <property type="evidence" value="ECO:0007669"/>
    <property type="project" value="InterPro"/>
</dbReference>
<organism evidence="2 3">
    <name type="scientific">Natrinema versiforme JCM 10478</name>
    <dbReference type="NCBI Taxonomy" id="1227496"/>
    <lineage>
        <taxon>Archaea</taxon>
        <taxon>Methanobacteriati</taxon>
        <taxon>Methanobacteriota</taxon>
        <taxon>Stenosarchaea group</taxon>
        <taxon>Halobacteria</taxon>
        <taxon>Halobacteriales</taxon>
        <taxon>Natrialbaceae</taxon>
        <taxon>Natrinema</taxon>
    </lineage>
</organism>
<feature type="domain" description="ABC-type glycine betaine transport system substrate-binding" evidence="1">
    <location>
        <begin position="19"/>
        <end position="293"/>
    </location>
</feature>
<dbReference type="Proteomes" id="UP000011632">
    <property type="component" value="Unassembled WGS sequence"/>
</dbReference>
<name>L9XNF8_9EURY</name>
<dbReference type="CDD" id="cd13528">
    <property type="entry name" value="PBP2_osmoprotectants"/>
    <property type="match status" value="1"/>
</dbReference>
<evidence type="ECO:0000313" key="3">
    <source>
        <dbReference type="Proteomes" id="UP000011632"/>
    </source>
</evidence>
<dbReference type="Gene3D" id="3.40.190.10">
    <property type="entry name" value="Periplasmic binding protein-like II"/>
    <property type="match status" value="1"/>
</dbReference>
<keyword evidence="3" id="KW-1185">Reference proteome</keyword>
<dbReference type="EMBL" id="AOID01000062">
    <property type="protein sequence ID" value="ELY63285.1"/>
    <property type="molecule type" value="Genomic_DNA"/>
</dbReference>
<dbReference type="STRING" id="1227496.C489_19506"/>
<dbReference type="Pfam" id="PF04069">
    <property type="entry name" value="OpuAC"/>
    <property type="match status" value="1"/>
</dbReference>
<dbReference type="InterPro" id="IPR007210">
    <property type="entry name" value="ABC_Gly_betaine_transp_sub-bd"/>
</dbReference>
<protein>
    <submittedName>
        <fullName evidence="2">Glycine/betaine ABC transporter substrate-binding protein</fullName>
    </submittedName>
</protein>
<dbReference type="AlphaFoldDB" id="L9XNF8"/>
<proteinExistence type="predicted"/>
<reference evidence="2 3" key="1">
    <citation type="journal article" date="2014" name="PLoS Genet.">
        <title>Phylogenetically driven sequencing of extremely halophilic archaea reveals strategies for static and dynamic osmo-response.</title>
        <authorList>
            <person name="Becker E.A."/>
            <person name="Seitzer P.M."/>
            <person name="Tritt A."/>
            <person name="Larsen D."/>
            <person name="Krusor M."/>
            <person name="Yao A.I."/>
            <person name="Wu D."/>
            <person name="Madern D."/>
            <person name="Eisen J.A."/>
            <person name="Darling A.E."/>
            <person name="Facciotti M.T."/>
        </authorList>
    </citation>
    <scope>NUCLEOTIDE SEQUENCE [LARGE SCALE GENOMIC DNA]</scope>
    <source>
        <strain evidence="2 3">JCM 10478</strain>
    </source>
</reference>
<dbReference type="PATRIC" id="fig|1227496.3.peg.3907"/>
<sequence>MTTGAIAGCSSVITGSEQDIAVGSMQWSEAKLLGYMGYETLRENTDLSIGDETSLGGSMQCFEAVKSGEIALYFLYTGGAWATIPPTHDDVPRDPEELYERAKEEMREEHGLEYLQRATFDNTYALAVSPSWAEETGLETISEFAEYLNEGNTDVSVVLGSEFAERSDGWPGLAAAYGFESTLEDLSVQKVGASLTYQILGEEEADIGMVFTTNPQIKRYDLTVLDDDQDFFPAYNPAPLANGDVMDEYPEIEAPLNAVMESLDSEEKMIEINERVDIEDQDPQEVARDYLSEEGLI</sequence>
<dbReference type="Gene3D" id="3.40.190.120">
    <property type="entry name" value="Osmoprotection protein (prox), domain 2"/>
    <property type="match status" value="1"/>
</dbReference>
<dbReference type="SUPFAM" id="SSF53850">
    <property type="entry name" value="Periplasmic binding protein-like II"/>
    <property type="match status" value="1"/>
</dbReference>
<comment type="caution">
    <text evidence="2">The sequence shown here is derived from an EMBL/GenBank/DDBJ whole genome shotgun (WGS) entry which is preliminary data.</text>
</comment>
<gene>
    <name evidence="2" type="ORF">C489_19506</name>
</gene>
<evidence type="ECO:0000313" key="2">
    <source>
        <dbReference type="EMBL" id="ELY63285.1"/>
    </source>
</evidence>
<evidence type="ECO:0000259" key="1">
    <source>
        <dbReference type="Pfam" id="PF04069"/>
    </source>
</evidence>
<dbReference type="GO" id="GO:0022857">
    <property type="term" value="F:transmembrane transporter activity"/>
    <property type="evidence" value="ECO:0007669"/>
    <property type="project" value="InterPro"/>
</dbReference>